<dbReference type="OrthoDB" id="548276at2759"/>
<proteinExistence type="predicted"/>
<dbReference type="PANTHER" id="PTHR16165">
    <property type="entry name" value="NXPE FAMILY MEMBER"/>
    <property type="match status" value="1"/>
</dbReference>
<name>A0A0M0JUF7_9EUKA</name>
<organism evidence="3 4">
    <name type="scientific">Chrysochromulina tobinii</name>
    <dbReference type="NCBI Taxonomy" id="1460289"/>
    <lineage>
        <taxon>Eukaryota</taxon>
        <taxon>Haptista</taxon>
        <taxon>Haptophyta</taxon>
        <taxon>Prymnesiophyceae</taxon>
        <taxon>Prymnesiales</taxon>
        <taxon>Chrysochromulinaceae</taxon>
        <taxon>Chrysochromulina</taxon>
    </lineage>
</organism>
<gene>
    <name evidence="3" type="ORF">Ctob_003811</name>
</gene>
<dbReference type="InterPro" id="IPR017868">
    <property type="entry name" value="Filamin/ABP280_repeat-like"/>
</dbReference>
<feature type="repeat" description="Filamin" evidence="1">
    <location>
        <begin position="533"/>
        <end position="563"/>
    </location>
</feature>
<evidence type="ECO:0000256" key="2">
    <source>
        <dbReference type="SAM" id="MobiDB-lite"/>
    </source>
</evidence>
<evidence type="ECO:0000313" key="4">
    <source>
        <dbReference type="Proteomes" id="UP000037460"/>
    </source>
</evidence>
<dbReference type="PANTHER" id="PTHR16165:SF5">
    <property type="entry name" value="NXPE FAMILY MEMBER 3"/>
    <property type="match status" value="1"/>
</dbReference>
<reference evidence="4" key="1">
    <citation type="journal article" date="2015" name="PLoS Genet.">
        <title>Genome Sequence and Transcriptome Analyses of Chrysochromulina tobin: Metabolic Tools for Enhanced Algal Fitness in the Prominent Order Prymnesiales (Haptophyceae).</title>
        <authorList>
            <person name="Hovde B.T."/>
            <person name="Deodato C.R."/>
            <person name="Hunsperger H.M."/>
            <person name="Ryken S.A."/>
            <person name="Yost W."/>
            <person name="Jha R.K."/>
            <person name="Patterson J."/>
            <person name="Monnat R.J. Jr."/>
            <person name="Barlow S.B."/>
            <person name="Starkenburg S.R."/>
            <person name="Cattolico R.A."/>
        </authorList>
    </citation>
    <scope>NUCLEOTIDE SEQUENCE</scope>
    <source>
        <strain evidence="4">CCMP291</strain>
    </source>
</reference>
<dbReference type="Proteomes" id="UP000037460">
    <property type="component" value="Unassembled WGS sequence"/>
</dbReference>
<feature type="region of interest" description="Disordered" evidence="2">
    <location>
        <begin position="343"/>
        <end position="372"/>
    </location>
</feature>
<dbReference type="InterPro" id="IPR001298">
    <property type="entry name" value="Filamin/ABP280_rpt"/>
</dbReference>
<dbReference type="InterPro" id="IPR013783">
    <property type="entry name" value="Ig-like_fold"/>
</dbReference>
<dbReference type="AlphaFoldDB" id="A0A0M0JUF7"/>
<dbReference type="Pfam" id="PF00630">
    <property type="entry name" value="Filamin"/>
    <property type="match status" value="1"/>
</dbReference>
<feature type="repeat" description="Filamin" evidence="1">
    <location>
        <begin position="151"/>
        <end position="227"/>
    </location>
</feature>
<feature type="repeat" description="Filamin" evidence="1">
    <location>
        <begin position="1"/>
        <end position="80"/>
    </location>
</feature>
<dbReference type="SUPFAM" id="SSF81296">
    <property type="entry name" value="E set domains"/>
    <property type="match status" value="4"/>
</dbReference>
<evidence type="ECO:0000313" key="3">
    <source>
        <dbReference type="EMBL" id="KOO29952.1"/>
    </source>
</evidence>
<evidence type="ECO:0008006" key="5">
    <source>
        <dbReference type="Google" id="ProtNLM"/>
    </source>
</evidence>
<keyword evidence="4" id="KW-1185">Reference proteome</keyword>
<protein>
    <recommendedName>
        <fullName evidence="5">Gelation factor</fullName>
    </recommendedName>
</protein>
<comment type="caution">
    <text evidence="3">The sequence shown here is derived from an EMBL/GenBank/DDBJ whole genome shotgun (WGS) entry which is preliminary data.</text>
</comment>
<dbReference type="Gene3D" id="2.60.40.10">
    <property type="entry name" value="Immunoglobulins"/>
    <property type="match status" value="3"/>
</dbReference>
<dbReference type="PROSITE" id="PS50194">
    <property type="entry name" value="FILAMIN_REPEAT"/>
    <property type="match status" value="3"/>
</dbReference>
<sequence>MSGWVAGTPARDASGVNCRVGGDNFSVKLRGPIKDLVASVHDRDDGTYVAEFTAPVTGEYALLVLLDGRHIHGSPFVLRVGSGAAHGPSCVLLEAAGEKGGFPSRAHDGVAPSSAPLTSPRPPLVAGVEMRFVLEAHDERGGRITHGGEHVQAWLQPAPDAQPAAVASLVGGPHARAPPELAIDDRGDGTYLVRLRVYVAGPYELHVLLGARAAEERIGGTPLALRVVPGPACAPATTLHVLSPSGVPMPHGTPFAPVHAGVETSFMLLANDSYGNACGRGGGRFEMAVEHSTSADARDDFFVATDLLTMGVGETAEALIEAYDAYGNPRGRGGDTWHLEINGPQGAGNAQHGAGNAQHGAGGAQHGAGASHSILDRGDGTYVLSLTCRVAGEHVAHVGLWSSPRAPAEDAAVSGRLDPDRRDRQSARAADYAAAAGAAGVLPSSPASHVSACLGAISSWQAVRHAEEAGAIASAQERAMANAAAEDEACMRGADRDEDDEAAWGESAHEVCVVTVDDAEEDEAPETAGWARATFMPRRAGTHVIRAYVGGLEISGSPSCMQVLTTTPPPLPHRYVGGLEISGSPFVTAFSAGSVAAARCAARGEGLRTATVGAAALVEVCARYSLSGIYLLTVGLGARAEERMLVPGSPLTVYVGLQLAEQYLERWLDEAPLFKAY</sequence>
<dbReference type="EMBL" id="JWZX01002322">
    <property type="protein sequence ID" value="KOO29952.1"/>
    <property type="molecule type" value="Genomic_DNA"/>
</dbReference>
<dbReference type="InterPro" id="IPR014756">
    <property type="entry name" value="Ig_E-set"/>
</dbReference>
<accession>A0A0M0JUF7</accession>
<evidence type="ECO:0000256" key="1">
    <source>
        <dbReference type="PROSITE-ProRule" id="PRU00087"/>
    </source>
</evidence>
<feature type="compositionally biased region" description="Low complexity" evidence="2">
    <location>
        <begin position="343"/>
        <end position="359"/>
    </location>
</feature>
<dbReference type="SMART" id="SM00557">
    <property type="entry name" value="IG_FLMN"/>
    <property type="match status" value="2"/>
</dbReference>